<dbReference type="EMBL" id="MHVL01000024">
    <property type="protein sequence ID" value="OHA93229.1"/>
    <property type="molecule type" value="Genomic_DNA"/>
</dbReference>
<organism evidence="1 2">
    <name type="scientific">Candidatus Zambryskibacteria bacterium RIFCSPHIGHO2_02_38_10.5</name>
    <dbReference type="NCBI Taxonomy" id="1802742"/>
    <lineage>
        <taxon>Bacteria</taxon>
        <taxon>Candidatus Zambryskiibacteriota</taxon>
    </lineage>
</organism>
<dbReference type="Proteomes" id="UP000179264">
    <property type="component" value="Unassembled WGS sequence"/>
</dbReference>
<evidence type="ECO:0000313" key="1">
    <source>
        <dbReference type="EMBL" id="OHA93229.1"/>
    </source>
</evidence>
<name>A0A1G2T8Z4_9BACT</name>
<reference evidence="1 2" key="1">
    <citation type="journal article" date="2016" name="Nat. Commun.">
        <title>Thousands of microbial genomes shed light on interconnected biogeochemical processes in an aquifer system.</title>
        <authorList>
            <person name="Anantharaman K."/>
            <person name="Brown C.T."/>
            <person name="Hug L.A."/>
            <person name="Sharon I."/>
            <person name="Castelle C.J."/>
            <person name="Probst A.J."/>
            <person name="Thomas B.C."/>
            <person name="Singh A."/>
            <person name="Wilkins M.J."/>
            <person name="Karaoz U."/>
            <person name="Brodie E.L."/>
            <person name="Williams K.H."/>
            <person name="Hubbard S.S."/>
            <person name="Banfield J.F."/>
        </authorList>
    </citation>
    <scope>NUCLEOTIDE SEQUENCE [LARGE SCALE GENOMIC DNA]</scope>
</reference>
<accession>A0A1G2T8Z4</accession>
<comment type="caution">
    <text evidence="1">The sequence shown here is derived from an EMBL/GenBank/DDBJ whole genome shotgun (WGS) entry which is preliminary data.</text>
</comment>
<evidence type="ECO:0000313" key="2">
    <source>
        <dbReference type="Proteomes" id="UP000179264"/>
    </source>
</evidence>
<proteinExistence type="predicted"/>
<protein>
    <submittedName>
        <fullName evidence="1">Uncharacterized protein</fullName>
    </submittedName>
</protein>
<sequence>MLAKICRCGIIEKGEYIMDDLRKQLLFLDHGRGGYLKDACLKASEVKVTTEVGYLGILESEPEPYLESSIIFLSNQQDYDLVILGHGEFGLKKAQLICGALRNKTIVVSDELLSSGIFRAYRNLGYYRFMTRADASMMVRRELKLE</sequence>
<gene>
    <name evidence="1" type="ORF">A2W58_03755</name>
</gene>
<dbReference type="AlphaFoldDB" id="A0A1G2T8Z4"/>